<comment type="caution">
    <text evidence="2">The sequence shown here is derived from an EMBL/GenBank/DDBJ whole genome shotgun (WGS) entry which is preliminary data.</text>
</comment>
<proteinExistence type="predicted"/>
<sequence>MAAGFGDWLAQFTQVNGAIGDLARDAAADPDWPDGPDELETYTDHLEDAGASEAALDVLADAWARYAAGS</sequence>
<name>A0ABW0DJJ9_STRFI</name>
<evidence type="ECO:0000259" key="1">
    <source>
        <dbReference type="Pfam" id="PF06855"/>
    </source>
</evidence>
<evidence type="ECO:0000313" key="3">
    <source>
        <dbReference type="Proteomes" id="UP001596156"/>
    </source>
</evidence>
<dbReference type="Gene3D" id="1.10.150.260">
    <property type="entry name" value="YozE SAM-like"/>
    <property type="match status" value="1"/>
</dbReference>
<dbReference type="RefSeq" id="WP_344646170.1">
    <property type="nucleotide sequence ID" value="NZ_BAAASS010000031.1"/>
</dbReference>
<evidence type="ECO:0000313" key="2">
    <source>
        <dbReference type="EMBL" id="MFC5230034.1"/>
    </source>
</evidence>
<dbReference type="SUPFAM" id="SSF140652">
    <property type="entry name" value="YozE-like"/>
    <property type="match status" value="1"/>
</dbReference>
<feature type="domain" description="YozE SAM-like" evidence="1">
    <location>
        <begin position="5"/>
        <end position="67"/>
    </location>
</feature>
<dbReference type="Proteomes" id="UP001596156">
    <property type="component" value="Unassembled WGS sequence"/>
</dbReference>
<protein>
    <submittedName>
        <fullName evidence="2">YozE family protein</fullName>
    </submittedName>
</protein>
<organism evidence="2 3">
    <name type="scientific">Streptomyces fimbriatus</name>
    <dbReference type="NCBI Taxonomy" id="68197"/>
    <lineage>
        <taxon>Bacteria</taxon>
        <taxon>Bacillati</taxon>
        <taxon>Actinomycetota</taxon>
        <taxon>Actinomycetes</taxon>
        <taxon>Kitasatosporales</taxon>
        <taxon>Streptomycetaceae</taxon>
        <taxon>Streptomyces</taxon>
    </lineage>
</organism>
<accession>A0ABW0DJJ9</accession>
<dbReference type="InterPro" id="IPR036806">
    <property type="entry name" value="YozE_SAM-like_sf"/>
</dbReference>
<reference evidence="3" key="1">
    <citation type="journal article" date="2019" name="Int. J. Syst. Evol. Microbiol.">
        <title>The Global Catalogue of Microorganisms (GCM) 10K type strain sequencing project: providing services to taxonomists for standard genome sequencing and annotation.</title>
        <authorList>
            <consortium name="The Broad Institute Genomics Platform"/>
            <consortium name="The Broad Institute Genome Sequencing Center for Infectious Disease"/>
            <person name="Wu L."/>
            <person name="Ma J."/>
        </authorList>
    </citation>
    <scope>NUCLEOTIDE SEQUENCE [LARGE SCALE GENOMIC DNA]</scope>
    <source>
        <strain evidence="3">CCM 8479</strain>
    </source>
</reference>
<keyword evidence="3" id="KW-1185">Reference proteome</keyword>
<dbReference type="Pfam" id="PF06855">
    <property type="entry name" value="YozE_SAM_like"/>
    <property type="match status" value="1"/>
</dbReference>
<dbReference type="InterPro" id="IPR023089">
    <property type="entry name" value="YozE_SAM-like"/>
</dbReference>
<dbReference type="EMBL" id="JBHSKL010000072">
    <property type="protein sequence ID" value="MFC5230034.1"/>
    <property type="molecule type" value="Genomic_DNA"/>
</dbReference>
<gene>
    <name evidence="2" type="ORF">ACFPN6_37120</name>
</gene>